<accession>J0LG65</accession>
<keyword evidence="3" id="KW-1185">Reference proteome</keyword>
<proteinExistence type="predicted"/>
<dbReference type="EMBL" id="JH687861">
    <property type="protein sequence ID" value="EJD36455.1"/>
    <property type="molecule type" value="Genomic_DNA"/>
</dbReference>
<evidence type="ECO:0000256" key="1">
    <source>
        <dbReference type="SAM" id="MobiDB-lite"/>
    </source>
</evidence>
<feature type="region of interest" description="Disordered" evidence="1">
    <location>
        <begin position="38"/>
        <end position="93"/>
    </location>
</feature>
<dbReference type="InParanoid" id="J0LG65"/>
<dbReference type="KEGG" id="adl:AURDEDRAFT_117095"/>
<gene>
    <name evidence="2" type="ORF">AURDEDRAFT_117095</name>
</gene>
<organism evidence="2 3">
    <name type="scientific">Auricularia subglabra (strain TFB-10046 / SS5)</name>
    <name type="common">White-rot fungus</name>
    <name type="synonym">Auricularia delicata (strain TFB10046)</name>
    <dbReference type="NCBI Taxonomy" id="717982"/>
    <lineage>
        <taxon>Eukaryota</taxon>
        <taxon>Fungi</taxon>
        <taxon>Dikarya</taxon>
        <taxon>Basidiomycota</taxon>
        <taxon>Agaricomycotina</taxon>
        <taxon>Agaricomycetes</taxon>
        <taxon>Auriculariales</taxon>
        <taxon>Auriculariaceae</taxon>
        <taxon>Auricularia</taxon>
    </lineage>
</organism>
<evidence type="ECO:0000313" key="3">
    <source>
        <dbReference type="Proteomes" id="UP000006514"/>
    </source>
</evidence>
<name>J0LG65_AURST</name>
<dbReference type="Proteomes" id="UP000006514">
    <property type="component" value="Unassembled WGS sequence"/>
</dbReference>
<sequence>MSRPQGITLPVLAAPQPQPSFLGTPFASSSTVNPFEYPFAPAPPSPQLARTSPVAHTHATSPVHPRLQRQSPPVPVPPRLSGSKSTGVPDAAEAARLVQLQLQAEHDRKRRGSFA</sequence>
<reference evidence="3" key="1">
    <citation type="journal article" date="2012" name="Science">
        <title>The Paleozoic origin of enzymatic lignin decomposition reconstructed from 31 fungal genomes.</title>
        <authorList>
            <person name="Floudas D."/>
            <person name="Binder M."/>
            <person name="Riley R."/>
            <person name="Barry K."/>
            <person name="Blanchette R.A."/>
            <person name="Henrissat B."/>
            <person name="Martinez A.T."/>
            <person name="Otillar R."/>
            <person name="Spatafora J.W."/>
            <person name="Yadav J.S."/>
            <person name="Aerts A."/>
            <person name="Benoit I."/>
            <person name="Boyd A."/>
            <person name="Carlson A."/>
            <person name="Copeland A."/>
            <person name="Coutinho P.M."/>
            <person name="de Vries R.P."/>
            <person name="Ferreira P."/>
            <person name="Findley K."/>
            <person name="Foster B."/>
            <person name="Gaskell J."/>
            <person name="Glotzer D."/>
            <person name="Gorecki P."/>
            <person name="Heitman J."/>
            <person name="Hesse C."/>
            <person name="Hori C."/>
            <person name="Igarashi K."/>
            <person name="Jurgens J.A."/>
            <person name="Kallen N."/>
            <person name="Kersten P."/>
            <person name="Kohler A."/>
            <person name="Kuees U."/>
            <person name="Kumar T.K.A."/>
            <person name="Kuo A."/>
            <person name="LaButti K."/>
            <person name="Larrondo L.F."/>
            <person name="Lindquist E."/>
            <person name="Ling A."/>
            <person name="Lombard V."/>
            <person name="Lucas S."/>
            <person name="Lundell T."/>
            <person name="Martin R."/>
            <person name="McLaughlin D.J."/>
            <person name="Morgenstern I."/>
            <person name="Morin E."/>
            <person name="Murat C."/>
            <person name="Nagy L.G."/>
            <person name="Nolan M."/>
            <person name="Ohm R.A."/>
            <person name="Patyshakuliyeva A."/>
            <person name="Rokas A."/>
            <person name="Ruiz-Duenas F.J."/>
            <person name="Sabat G."/>
            <person name="Salamov A."/>
            <person name="Samejima M."/>
            <person name="Schmutz J."/>
            <person name="Slot J.C."/>
            <person name="St John F."/>
            <person name="Stenlid J."/>
            <person name="Sun H."/>
            <person name="Sun S."/>
            <person name="Syed K."/>
            <person name="Tsang A."/>
            <person name="Wiebenga A."/>
            <person name="Young D."/>
            <person name="Pisabarro A."/>
            <person name="Eastwood D.C."/>
            <person name="Martin F."/>
            <person name="Cullen D."/>
            <person name="Grigoriev I.V."/>
            <person name="Hibbett D.S."/>
        </authorList>
    </citation>
    <scope>NUCLEOTIDE SEQUENCE [LARGE SCALE GENOMIC DNA]</scope>
    <source>
        <strain evidence="3">TFB10046</strain>
    </source>
</reference>
<dbReference type="AlphaFoldDB" id="J0LG65"/>
<evidence type="ECO:0000313" key="2">
    <source>
        <dbReference type="EMBL" id="EJD36455.1"/>
    </source>
</evidence>
<dbReference type="OrthoDB" id="3307425at2759"/>
<protein>
    <submittedName>
        <fullName evidence="2">Uncharacterized protein</fullName>
    </submittedName>
</protein>